<evidence type="ECO:0000313" key="2">
    <source>
        <dbReference type="EMBL" id="KUH36131.1"/>
    </source>
</evidence>
<accession>A0A100Y1T9</accession>
<name>A0A100Y1T9_9ACTN</name>
<organism evidence="2 3">
    <name type="scientific">Streptomyces kanasensis</name>
    <dbReference type="NCBI Taxonomy" id="936756"/>
    <lineage>
        <taxon>Bacteria</taxon>
        <taxon>Bacillati</taxon>
        <taxon>Actinomycetota</taxon>
        <taxon>Actinomycetes</taxon>
        <taxon>Kitasatosporales</taxon>
        <taxon>Streptomycetaceae</taxon>
        <taxon>Streptomyces</taxon>
    </lineage>
</organism>
<evidence type="ECO:0000313" key="3">
    <source>
        <dbReference type="Proteomes" id="UP000054011"/>
    </source>
</evidence>
<comment type="caution">
    <text evidence="2">The sequence shown here is derived from an EMBL/GenBank/DDBJ whole genome shotgun (WGS) entry which is preliminary data.</text>
</comment>
<dbReference type="Proteomes" id="UP000054011">
    <property type="component" value="Unassembled WGS sequence"/>
</dbReference>
<keyword evidence="3" id="KW-1185">Reference proteome</keyword>
<gene>
    <name evidence="2" type="ORF">ATE80_25455</name>
</gene>
<proteinExistence type="predicted"/>
<sequence length="119" mass="12497">MRAEGVGERGGRGLRRPGPPAVIVPLLRLPGEGVASAEEHGQGLRLRCVQRDSDQRGPELVDTVPGQAVSGERLVQRRARHLTPQAAQAVVATLTARPGAAPRGKRRGLGSGFKGTAAW</sequence>
<evidence type="ECO:0000256" key="1">
    <source>
        <dbReference type="SAM" id="MobiDB-lite"/>
    </source>
</evidence>
<dbReference type="RefSeq" id="WP_058944610.1">
    <property type="nucleotide sequence ID" value="NZ_LNSV01000092.1"/>
</dbReference>
<protein>
    <submittedName>
        <fullName evidence="2">Uncharacterized protein</fullName>
    </submittedName>
</protein>
<dbReference type="AlphaFoldDB" id="A0A100Y1T9"/>
<feature type="region of interest" description="Disordered" evidence="1">
    <location>
        <begin position="97"/>
        <end position="119"/>
    </location>
</feature>
<dbReference type="EMBL" id="LNSV01000092">
    <property type="protein sequence ID" value="KUH36131.1"/>
    <property type="molecule type" value="Genomic_DNA"/>
</dbReference>
<reference evidence="2 3" key="1">
    <citation type="submission" date="2015-11" db="EMBL/GenBank/DDBJ databases">
        <title>Genome-wide analysis reveals the secondary metabolome in Streptomyces kanasensis ZX01.</title>
        <authorList>
            <person name="Zhang G."/>
            <person name="Han L."/>
            <person name="Feng J."/>
            <person name="Zhang X."/>
        </authorList>
    </citation>
    <scope>NUCLEOTIDE SEQUENCE [LARGE SCALE GENOMIC DNA]</scope>
    <source>
        <strain evidence="2 3">ZX01</strain>
    </source>
</reference>